<reference evidence="1 2" key="1">
    <citation type="submission" date="2016-09" db="EMBL/GenBank/DDBJ databases">
        <title>Alteromonas lipolytica, a new species isolated from sea water.</title>
        <authorList>
            <person name="Wu Y.-H."/>
            <person name="Cheng H."/>
            <person name="Xu X.-W."/>
        </authorList>
    </citation>
    <scope>NUCLEOTIDE SEQUENCE [LARGE SCALE GENOMIC DNA]</scope>
    <source>
        <strain evidence="1 2">JW12</strain>
    </source>
</reference>
<dbReference type="Proteomes" id="UP000176037">
    <property type="component" value="Unassembled WGS sequence"/>
</dbReference>
<dbReference type="CDD" id="cd04647">
    <property type="entry name" value="LbH_MAT_like"/>
    <property type="match status" value="1"/>
</dbReference>
<evidence type="ECO:0000313" key="2">
    <source>
        <dbReference type="Proteomes" id="UP000176037"/>
    </source>
</evidence>
<dbReference type="EMBL" id="MJIC01000011">
    <property type="protein sequence ID" value="OFI34454.1"/>
    <property type="molecule type" value="Genomic_DNA"/>
</dbReference>
<dbReference type="Gene3D" id="2.160.10.10">
    <property type="entry name" value="Hexapeptide repeat proteins"/>
    <property type="match status" value="1"/>
</dbReference>
<name>A0A1E8FEV6_9ALTE</name>
<proteinExistence type="predicted"/>
<dbReference type="AlphaFoldDB" id="A0A1E8FEV6"/>
<evidence type="ECO:0000313" key="1">
    <source>
        <dbReference type="EMBL" id="OFI34454.1"/>
    </source>
</evidence>
<dbReference type="InterPro" id="IPR011004">
    <property type="entry name" value="Trimer_LpxA-like_sf"/>
</dbReference>
<dbReference type="STRING" id="1856405.BFC17_17615"/>
<sequence length="316" mass="34378">MHNLTDEEWKAKKLSVATWEANVAELPQQKIIKEVLARNANATFGPNCYIAPDCNFFTDSARLGRNVRIASQVTLRGNITMGNDVSVNPLTNIIGNVKIGNAVRIASSVQIFGFNHGFERVDKFIKDQPITSKGIDIGEGTWIGAGVSIVDGVSVGANSVVAAGAVVTKSFPDFSIIGGTPARLIRSRIKAGDLKLEVTNIAKKSSQLDYCIDLPRTGLLDENKRVINGWIASVYEVTGLFKVVDNVKTKILDFHERPDVKNYLSAENPTLAQRASIIGFTVNDVQVGMALHLSTTRSEMTLVRFCNPPILNSSYS</sequence>
<dbReference type="OrthoDB" id="9815592at2"/>
<dbReference type="Pfam" id="PF00132">
    <property type="entry name" value="Hexapep"/>
    <property type="match status" value="1"/>
</dbReference>
<dbReference type="SUPFAM" id="SSF51161">
    <property type="entry name" value="Trimeric LpxA-like enzymes"/>
    <property type="match status" value="1"/>
</dbReference>
<dbReference type="InterPro" id="IPR051159">
    <property type="entry name" value="Hexapeptide_acetyltransf"/>
</dbReference>
<organism evidence="1 2">
    <name type="scientific">Alteromonas lipolytica</name>
    <dbReference type="NCBI Taxonomy" id="1856405"/>
    <lineage>
        <taxon>Bacteria</taxon>
        <taxon>Pseudomonadati</taxon>
        <taxon>Pseudomonadota</taxon>
        <taxon>Gammaproteobacteria</taxon>
        <taxon>Alteromonadales</taxon>
        <taxon>Alteromonadaceae</taxon>
        <taxon>Alteromonas/Salinimonas group</taxon>
        <taxon>Alteromonas</taxon>
    </lineage>
</organism>
<gene>
    <name evidence="1" type="ORF">BFC17_17615</name>
</gene>
<dbReference type="RefSeq" id="WP_070176327.1">
    <property type="nucleotide sequence ID" value="NZ_BMJR01000012.1"/>
</dbReference>
<dbReference type="InterPro" id="IPR001451">
    <property type="entry name" value="Hexapep"/>
</dbReference>
<keyword evidence="2" id="KW-1185">Reference proteome</keyword>
<evidence type="ECO:0008006" key="3">
    <source>
        <dbReference type="Google" id="ProtNLM"/>
    </source>
</evidence>
<accession>A0A1E8FEV6</accession>
<dbReference type="PANTHER" id="PTHR23416">
    <property type="entry name" value="SIALIC ACID SYNTHASE-RELATED"/>
    <property type="match status" value="1"/>
</dbReference>
<comment type="caution">
    <text evidence="1">The sequence shown here is derived from an EMBL/GenBank/DDBJ whole genome shotgun (WGS) entry which is preliminary data.</text>
</comment>
<protein>
    <recommendedName>
        <fullName evidence="3">Acetyltransferase</fullName>
    </recommendedName>
</protein>
<dbReference type="PANTHER" id="PTHR23416:SF78">
    <property type="entry name" value="LIPOPOLYSACCHARIDE BIOSYNTHESIS O-ACETYL TRANSFERASE WBBJ-RELATED"/>
    <property type="match status" value="1"/>
</dbReference>